<dbReference type="Proteomes" id="UP001209540">
    <property type="component" value="Unassembled WGS sequence"/>
</dbReference>
<keyword evidence="1" id="KW-1133">Transmembrane helix</keyword>
<dbReference type="EMBL" id="JAIXMP010000014">
    <property type="protein sequence ID" value="KAI9262324.1"/>
    <property type="molecule type" value="Genomic_DNA"/>
</dbReference>
<evidence type="ECO:0000313" key="2">
    <source>
        <dbReference type="EMBL" id="KAI9262324.1"/>
    </source>
</evidence>
<keyword evidence="1" id="KW-0472">Membrane</keyword>
<reference evidence="2" key="2">
    <citation type="submission" date="2023-02" db="EMBL/GenBank/DDBJ databases">
        <authorList>
            <consortium name="DOE Joint Genome Institute"/>
            <person name="Mondo S.J."/>
            <person name="Chang Y."/>
            <person name="Wang Y."/>
            <person name="Ahrendt S."/>
            <person name="Andreopoulos W."/>
            <person name="Barry K."/>
            <person name="Beard J."/>
            <person name="Benny G.L."/>
            <person name="Blankenship S."/>
            <person name="Bonito G."/>
            <person name="Cuomo C."/>
            <person name="Desiro A."/>
            <person name="Gervers K.A."/>
            <person name="Hundley H."/>
            <person name="Kuo A."/>
            <person name="LaButti K."/>
            <person name="Lang B.F."/>
            <person name="Lipzen A."/>
            <person name="O'Donnell K."/>
            <person name="Pangilinan J."/>
            <person name="Reynolds N."/>
            <person name="Sandor L."/>
            <person name="Smith M.W."/>
            <person name="Tsang A."/>
            <person name="Grigoriev I.V."/>
            <person name="Stajich J.E."/>
            <person name="Spatafora J.W."/>
        </authorList>
    </citation>
    <scope>NUCLEOTIDE SEQUENCE</scope>
    <source>
        <strain evidence="2">RSA 2281</strain>
    </source>
</reference>
<feature type="transmembrane region" description="Helical" evidence="1">
    <location>
        <begin position="6"/>
        <end position="31"/>
    </location>
</feature>
<feature type="non-terminal residue" evidence="2">
    <location>
        <position position="214"/>
    </location>
</feature>
<name>A0AAD5PE12_9FUNG</name>
<proteinExistence type="predicted"/>
<keyword evidence="1" id="KW-0812">Transmembrane</keyword>
<dbReference type="AlphaFoldDB" id="A0AAD5PE12"/>
<evidence type="ECO:0000256" key="1">
    <source>
        <dbReference type="SAM" id="Phobius"/>
    </source>
</evidence>
<evidence type="ECO:0000313" key="3">
    <source>
        <dbReference type="Proteomes" id="UP001209540"/>
    </source>
</evidence>
<organism evidence="2 3">
    <name type="scientific">Phascolomyces articulosus</name>
    <dbReference type="NCBI Taxonomy" id="60185"/>
    <lineage>
        <taxon>Eukaryota</taxon>
        <taxon>Fungi</taxon>
        <taxon>Fungi incertae sedis</taxon>
        <taxon>Mucoromycota</taxon>
        <taxon>Mucoromycotina</taxon>
        <taxon>Mucoromycetes</taxon>
        <taxon>Mucorales</taxon>
        <taxon>Lichtheimiaceae</taxon>
        <taxon>Phascolomyces</taxon>
    </lineage>
</organism>
<sequence length="214" mass="24666">MSGTNIGLIVGIVIVGFIIIAVTIPFLRVIWYISTRTICQLLKVLYIFDCLYFLIPNEFTHSYDSQDNQNNINHNTVYPSRRRGHDPRESFICYCNHSICLFQWSHFLKRSFFLVTKKTFHPQLPSFCTTKETMNGTSLLVNEKEYQELIISKNNHLHPVVPLGTYQKQSPMTTNDMFATTTTTSINSIIDNSSSVIIEELKTSARRQDHVSIH</sequence>
<accession>A0AAD5PE12</accession>
<protein>
    <submittedName>
        <fullName evidence="2">Uncharacterized protein</fullName>
    </submittedName>
</protein>
<reference evidence="2" key="1">
    <citation type="journal article" date="2022" name="IScience">
        <title>Evolution of zygomycete secretomes and the origins of terrestrial fungal ecologies.</title>
        <authorList>
            <person name="Chang Y."/>
            <person name="Wang Y."/>
            <person name="Mondo S."/>
            <person name="Ahrendt S."/>
            <person name="Andreopoulos W."/>
            <person name="Barry K."/>
            <person name="Beard J."/>
            <person name="Benny G.L."/>
            <person name="Blankenship S."/>
            <person name="Bonito G."/>
            <person name="Cuomo C."/>
            <person name="Desiro A."/>
            <person name="Gervers K.A."/>
            <person name="Hundley H."/>
            <person name="Kuo A."/>
            <person name="LaButti K."/>
            <person name="Lang B.F."/>
            <person name="Lipzen A."/>
            <person name="O'Donnell K."/>
            <person name="Pangilinan J."/>
            <person name="Reynolds N."/>
            <person name="Sandor L."/>
            <person name="Smith M.E."/>
            <person name="Tsang A."/>
            <person name="Grigoriev I.V."/>
            <person name="Stajich J.E."/>
            <person name="Spatafora J.W."/>
        </authorList>
    </citation>
    <scope>NUCLEOTIDE SEQUENCE</scope>
    <source>
        <strain evidence="2">RSA 2281</strain>
    </source>
</reference>
<comment type="caution">
    <text evidence="2">The sequence shown here is derived from an EMBL/GenBank/DDBJ whole genome shotgun (WGS) entry which is preliminary data.</text>
</comment>
<keyword evidence="3" id="KW-1185">Reference proteome</keyword>
<gene>
    <name evidence="2" type="ORF">BDA99DRAFT_572256</name>
</gene>